<dbReference type="InterPro" id="IPR041677">
    <property type="entry name" value="DNA2/NAM7_AAA_11"/>
</dbReference>
<dbReference type="EMBL" id="JBJQND010000013">
    <property type="protein sequence ID" value="KAL3857880.1"/>
    <property type="molecule type" value="Genomic_DNA"/>
</dbReference>
<dbReference type="Pfam" id="PF13086">
    <property type="entry name" value="AAA_11"/>
    <property type="match status" value="1"/>
</dbReference>
<dbReference type="AlphaFoldDB" id="A0ABD3V8N7"/>
<evidence type="ECO:0000259" key="1">
    <source>
        <dbReference type="Pfam" id="PF13086"/>
    </source>
</evidence>
<evidence type="ECO:0000313" key="3">
    <source>
        <dbReference type="Proteomes" id="UP001634394"/>
    </source>
</evidence>
<dbReference type="InterPro" id="IPR045055">
    <property type="entry name" value="DNA2/NAM7-like"/>
</dbReference>
<organism evidence="2 3">
    <name type="scientific">Sinanodonta woodiana</name>
    <name type="common">Chinese pond mussel</name>
    <name type="synonym">Anodonta woodiana</name>
    <dbReference type="NCBI Taxonomy" id="1069815"/>
    <lineage>
        <taxon>Eukaryota</taxon>
        <taxon>Metazoa</taxon>
        <taxon>Spiralia</taxon>
        <taxon>Lophotrochozoa</taxon>
        <taxon>Mollusca</taxon>
        <taxon>Bivalvia</taxon>
        <taxon>Autobranchia</taxon>
        <taxon>Heteroconchia</taxon>
        <taxon>Palaeoheterodonta</taxon>
        <taxon>Unionida</taxon>
        <taxon>Unionoidea</taxon>
        <taxon>Unionidae</taxon>
        <taxon>Unioninae</taxon>
        <taxon>Sinanodonta</taxon>
    </lineage>
</organism>
<dbReference type="Proteomes" id="UP001634394">
    <property type="component" value="Unassembled WGS sequence"/>
</dbReference>
<dbReference type="InterPro" id="IPR027417">
    <property type="entry name" value="P-loop_NTPase"/>
</dbReference>
<dbReference type="Gene3D" id="3.40.50.300">
    <property type="entry name" value="P-loop containing nucleotide triphosphate hydrolases"/>
    <property type="match status" value="1"/>
</dbReference>
<accession>A0ABD3V8N7</accession>
<evidence type="ECO:0000313" key="2">
    <source>
        <dbReference type="EMBL" id="KAL3857880.1"/>
    </source>
</evidence>
<gene>
    <name evidence="2" type="ORF">ACJMK2_012509</name>
</gene>
<dbReference type="SUPFAM" id="SSF52540">
    <property type="entry name" value="P-loop containing nucleoside triphosphate hydrolases"/>
    <property type="match status" value="1"/>
</dbReference>
<protein>
    <recommendedName>
        <fullName evidence="1">DNA2/NAM7 helicase helicase domain-containing protein</fullName>
    </recommendedName>
</protein>
<reference evidence="2 3" key="1">
    <citation type="submission" date="2024-11" db="EMBL/GenBank/DDBJ databases">
        <title>Chromosome-level genome assembly of the freshwater bivalve Anodonta woodiana.</title>
        <authorList>
            <person name="Chen X."/>
        </authorList>
    </citation>
    <scope>NUCLEOTIDE SEQUENCE [LARGE SCALE GENOMIC DNA]</scope>
    <source>
        <strain evidence="2">MN2024</strain>
        <tissue evidence="2">Gills</tissue>
    </source>
</reference>
<keyword evidence="3" id="KW-1185">Reference proteome</keyword>
<feature type="domain" description="DNA2/NAM7 helicase helicase" evidence="1">
    <location>
        <begin position="3"/>
        <end position="377"/>
    </location>
</feature>
<name>A0ABD3V8N7_SINWO</name>
<proteinExistence type="predicted"/>
<dbReference type="PANTHER" id="PTHR10887:SF341">
    <property type="entry name" value="NFX1-TYPE ZINC FINGER-CONTAINING PROTEIN 1"/>
    <property type="match status" value="1"/>
</dbReference>
<sequence>MLALTKENSLIQGPPGTGKTTIGIRIAELLLHNKHAWRGHKQVPMLLVSYTNHALDQFLQLLLNTPVMANCLTEDVVRVGSRSEIEDLEKFTLKSHRKKYRTHFCQIGANYAQLKSTERNIVELKEYVNCYKACLVHEITFRNMEIIPSWMYKQLAEGPDSERHRPWNETSLYIWLKIRSLLNRKDLSSPRIQSTRSDYVQEKDIVNEDLERELDDDEDELGAIIMPQDNLAERPFVAIDDGILREDPFYRDIKQNQISALMESIKQELSVKDRMTKEETEKIINIWHLTTVDRWRLYRYWIYEATFPLHQQLHQHEREYDNASRRYREVRNLLDCKIMKDACIIAMTTTAASRYTRTLKVVAPTVVIIEEAAQVSE</sequence>
<comment type="caution">
    <text evidence="2">The sequence shown here is derived from an EMBL/GenBank/DDBJ whole genome shotgun (WGS) entry which is preliminary data.</text>
</comment>
<dbReference type="PANTHER" id="PTHR10887">
    <property type="entry name" value="DNA2/NAM7 HELICASE FAMILY"/>
    <property type="match status" value="1"/>
</dbReference>